<dbReference type="InterPro" id="IPR007014">
    <property type="entry name" value="FUN14"/>
</dbReference>
<comment type="caution">
    <text evidence="6">The sequence shown here is derived from an EMBL/GenBank/DDBJ whole genome shotgun (WGS) entry which is preliminary data.</text>
</comment>
<evidence type="ECO:0000256" key="5">
    <source>
        <dbReference type="ARBA" id="ARBA00023136"/>
    </source>
</evidence>
<evidence type="ECO:0000256" key="3">
    <source>
        <dbReference type="ARBA" id="ARBA00022692"/>
    </source>
</evidence>
<dbReference type="AlphaFoldDB" id="A0A8S1IUQ9"/>
<keyword evidence="7" id="KW-1185">Reference proteome</keyword>
<proteinExistence type="inferred from homology"/>
<dbReference type="Proteomes" id="UP000708148">
    <property type="component" value="Unassembled WGS sequence"/>
</dbReference>
<evidence type="ECO:0000256" key="1">
    <source>
        <dbReference type="ARBA" id="ARBA00004370"/>
    </source>
</evidence>
<gene>
    <name evidence="6" type="ORF">OSTQU699_LOCUS4012</name>
</gene>
<evidence type="ECO:0008006" key="8">
    <source>
        <dbReference type="Google" id="ProtNLM"/>
    </source>
</evidence>
<protein>
    <recommendedName>
        <fullName evidence="8">EF-hand domain-containing protein</fullName>
    </recommendedName>
</protein>
<evidence type="ECO:0000313" key="7">
    <source>
        <dbReference type="Proteomes" id="UP000708148"/>
    </source>
</evidence>
<comment type="subcellular location">
    <subcellularLocation>
        <location evidence="1">Membrane</location>
    </subcellularLocation>
</comment>
<dbReference type="OrthoDB" id="163794at2759"/>
<reference evidence="6" key="1">
    <citation type="submission" date="2020-12" db="EMBL/GenBank/DDBJ databases">
        <authorList>
            <person name="Iha C."/>
        </authorList>
    </citation>
    <scope>NUCLEOTIDE SEQUENCE</scope>
</reference>
<sequence length="108" mass="11527">MGMSGAAGLAVGAALKRVSRTIAAAAGVVIIAVQVLVWQDFIVVKWDNVESKLKPYLDVDGDGIITEKDAQHVLEGGMGVLSQVRCWPARCTMLTHVSLLSTPKRPNK</sequence>
<dbReference type="EMBL" id="CAJHUC010000867">
    <property type="protein sequence ID" value="CAD7698651.1"/>
    <property type="molecule type" value="Genomic_DNA"/>
</dbReference>
<keyword evidence="3" id="KW-0812">Transmembrane</keyword>
<comment type="similarity">
    <text evidence="2">Belongs to the FUN14 family.</text>
</comment>
<evidence type="ECO:0000313" key="6">
    <source>
        <dbReference type="EMBL" id="CAD7698651.1"/>
    </source>
</evidence>
<accession>A0A8S1IUQ9</accession>
<organism evidence="6 7">
    <name type="scientific">Ostreobium quekettii</name>
    <dbReference type="NCBI Taxonomy" id="121088"/>
    <lineage>
        <taxon>Eukaryota</taxon>
        <taxon>Viridiplantae</taxon>
        <taxon>Chlorophyta</taxon>
        <taxon>core chlorophytes</taxon>
        <taxon>Ulvophyceae</taxon>
        <taxon>TCBD clade</taxon>
        <taxon>Bryopsidales</taxon>
        <taxon>Ostreobineae</taxon>
        <taxon>Ostreobiaceae</taxon>
        <taxon>Ostreobium</taxon>
    </lineage>
</organism>
<evidence type="ECO:0000256" key="4">
    <source>
        <dbReference type="ARBA" id="ARBA00022989"/>
    </source>
</evidence>
<keyword evidence="5" id="KW-0472">Membrane</keyword>
<name>A0A8S1IUQ9_9CHLO</name>
<dbReference type="Pfam" id="PF04930">
    <property type="entry name" value="FUN14"/>
    <property type="match status" value="1"/>
</dbReference>
<dbReference type="GO" id="GO:0016020">
    <property type="term" value="C:membrane"/>
    <property type="evidence" value="ECO:0007669"/>
    <property type="project" value="UniProtKB-SubCell"/>
</dbReference>
<evidence type="ECO:0000256" key="2">
    <source>
        <dbReference type="ARBA" id="ARBA00009160"/>
    </source>
</evidence>
<keyword evidence="4" id="KW-1133">Transmembrane helix</keyword>